<name>A0A1B9GPT0_9TREE</name>
<organism evidence="4 5">
    <name type="scientific">Kwoniella heveanensis BCC8398</name>
    <dbReference type="NCBI Taxonomy" id="1296120"/>
    <lineage>
        <taxon>Eukaryota</taxon>
        <taxon>Fungi</taxon>
        <taxon>Dikarya</taxon>
        <taxon>Basidiomycota</taxon>
        <taxon>Agaricomycotina</taxon>
        <taxon>Tremellomycetes</taxon>
        <taxon>Tremellales</taxon>
        <taxon>Cryptococcaceae</taxon>
        <taxon>Kwoniella</taxon>
    </lineage>
</organism>
<dbReference type="Proteomes" id="UP000092666">
    <property type="component" value="Unassembled WGS sequence"/>
</dbReference>
<protein>
    <recommendedName>
        <fullName evidence="3">Wings apart-like protein C-terminal domain-containing protein</fullName>
    </recommendedName>
</protein>
<comment type="similarity">
    <text evidence="1">Belongs to the WAPL family.</text>
</comment>
<feature type="region of interest" description="Disordered" evidence="2">
    <location>
        <begin position="626"/>
        <end position="653"/>
    </location>
</feature>
<proteinExistence type="inferred from homology"/>
<sequence length="837" mass="91407">MSREPSPSPPPAKRPRSTQSKDTNAVASSSRHLPAQKKSLIPPPSVDIHPPSSSPPLPVDAPAPSTPPRKSKRLSRPTTPLASPSGYDELFEAVSPRKDYFGSPNSTLSPGTGGAKSALGRTGSGRPGGLRRMLTKTQSLGAVPVSPAKEEKPVDTPPKEGNESPYGAALSPSGPQTPSRGLLRTRSMPESPSKSIAKTADIETGASEPQNQGQGSGGRAKRTYGKTRTMLSEVSNVDLELSKLNGGGEAEEAVVLEESYAELRDRFEIDNATIERPGSGSGSLMPELLSARAPQTVSDMRSKGENRRFMDELSYLIDGISDPTSGAALKRANAIDILRNMLDEAWLAKMMICGQVEKVWESFSGARGEEGAESMDAICLLFLGVLQRDRSSFEDLFISDPPQVVQFLLHFLKIRDGPLDSVAKWRTNKPAQKLRNIYNQLNLDWTSTEACTRRLASSLMFALCHENTWADLEAYLKGEGILAKLMNSLHADVNLFADRFDLYEKGLDMLPSDNYPDFDHLYFLGQILFQVCERSPELNAVVIDGHSELSGTLVRLVIGTSALVMNREDDVPRKTSRCTVRAVELLTSLVHGTSRNSEVVVSIWGGTTALLRLIIHYRHLLAPSDNKKQEEEIEESGQTEVGEEPVSENDMRQDDVKSQTFFWAILALITYVALSGPKSVQAIVNTKTASNCLGRHGCLRHCHCVSAQPIIHHLSVLYAQYLERSEEANARVTSGHLALLISLLLPTAAVHPSTPTMTIDALPGETKRDKLNGLLISLKGLKYEVRQDLSGGPNKSGNDKIDVDEVEDHEEEEEGLDMSNVETAITGLEKLIRDERR</sequence>
<feature type="compositionally biased region" description="Acidic residues" evidence="2">
    <location>
        <begin position="804"/>
        <end position="816"/>
    </location>
</feature>
<accession>A0A1B9GPT0</accession>
<dbReference type="EMBL" id="KI669506">
    <property type="protein sequence ID" value="OCF33011.1"/>
    <property type="molecule type" value="Genomic_DNA"/>
</dbReference>
<feature type="compositionally biased region" description="Basic and acidic residues" evidence="2">
    <location>
        <begin position="148"/>
        <end position="162"/>
    </location>
</feature>
<feature type="compositionally biased region" description="Polar residues" evidence="2">
    <location>
        <begin position="18"/>
        <end position="31"/>
    </location>
</feature>
<evidence type="ECO:0000259" key="3">
    <source>
        <dbReference type="Pfam" id="PF07814"/>
    </source>
</evidence>
<feature type="region of interest" description="Disordered" evidence="2">
    <location>
        <begin position="1"/>
        <end position="225"/>
    </location>
</feature>
<dbReference type="InterPro" id="IPR011989">
    <property type="entry name" value="ARM-like"/>
</dbReference>
<evidence type="ECO:0000256" key="2">
    <source>
        <dbReference type="SAM" id="MobiDB-lite"/>
    </source>
</evidence>
<reference evidence="4 5" key="1">
    <citation type="submission" date="2013-07" db="EMBL/GenBank/DDBJ databases">
        <title>The Genome Sequence of Cryptococcus heveanensis BCC8398.</title>
        <authorList>
            <consortium name="The Broad Institute Genome Sequencing Platform"/>
            <person name="Cuomo C."/>
            <person name="Litvintseva A."/>
            <person name="Chen Y."/>
            <person name="Heitman J."/>
            <person name="Sun S."/>
            <person name="Springer D."/>
            <person name="Dromer F."/>
            <person name="Young S.K."/>
            <person name="Zeng Q."/>
            <person name="Gargeya S."/>
            <person name="Fitzgerald M."/>
            <person name="Abouelleil A."/>
            <person name="Alvarado L."/>
            <person name="Berlin A.M."/>
            <person name="Chapman S.B."/>
            <person name="Dewar J."/>
            <person name="Goldberg J."/>
            <person name="Griggs A."/>
            <person name="Gujja S."/>
            <person name="Hansen M."/>
            <person name="Howarth C."/>
            <person name="Imamovic A."/>
            <person name="Larimer J."/>
            <person name="McCowan C."/>
            <person name="Murphy C."/>
            <person name="Pearson M."/>
            <person name="Priest M."/>
            <person name="Roberts A."/>
            <person name="Saif S."/>
            <person name="Shea T."/>
            <person name="Sykes S."/>
            <person name="Wortman J."/>
            <person name="Nusbaum C."/>
            <person name="Birren B."/>
        </authorList>
    </citation>
    <scope>NUCLEOTIDE SEQUENCE [LARGE SCALE GENOMIC DNA]</scope>
    <source>
        <strain evidence="4 5">BCC8398</strain>
    </source>
</reference>
<gene>
    <name evidence="4" type="ORF">I316_05349</name>
</gene>
<feature type="compositionally biased region" description="Acidic residues" evidence="2">
    <location>
        <begin position="631"/>
        <end position="647"/>
    </location>
</feature>
<feature type="compositionally biased region" description="Pro residues" evidence="2">
    <location>
        <begin position="1"/>
        <end position="12"/>
    </location>
</feature>
<dbReference type="InterPro" id="IPR022771">
    <property type="entry name" value="WAPL_C"/>
</dbReference>
<evidence type="ECO:0000313" key="5">
    <source>
        <dbReference type="Proteomes" id="UP000092666"/>
    </source>
</evidence>
<dbReference type="OrthoDB" id="78088at2759"/>
<evidence type="ECO:0000256" key="1">
    <source>
        <dbReference type="ARBA" id="ARBA00006854"/>
    </source>
</evidence>
<dbReference type="InterPro" id="IPR039874">
    <property type="entry name" value="WAPL"/>
</dbReference>
<reference evidence="5" key="2">
    <citation type="submission" date="2013-12" db="EMBL/GenBank/DDBJ databases">
        <title>Evolution of pathogenesis and genome organization in the Tremellales.</title>
        <authorList>
            <person name="Cuomo C."/>
            <person name="Litvintseva A."/>
            <person name="Heitman J."/>
            <person name="Chen Y."/>
            <person name="Sun S."/>
            <person name="Springer D."/>
            <person name="Dromer F."/>
            <person name="Young S."/>
            <person name="Zeng Q."/>
            <person name="Chapman S."/>
            <person name="Gujja S."/>
            <person name="Saif S."/>
            <person name="Birren B."/>
        </authorList>
    </citation>
    <scope>NUCLEOTIDE SEQUENCE [LARGE SCALE GENOMIC DNA]</scope>
    <source>
        <strain evidence="5">BCC8398</strain>
    </source>
</reference>
<dbReference type="PANTHER" id="PTHR22100">
    <property type="entry name" value="WINGS APART-LIKE PROTEIN HOMOLOG"/>
    <property type="match status" value="1"/>
</dbReference>
<feature type="domain" description="Wings apart-like protein C-terminal" evidence="3">
    <location>
        <begin position="296"/>
        <end position="457"/>
    </location>
</feature>
<dbReference type="Pfam" id="PF07814">
    <property type="entry name" value="WAPL"/>
    <property type="match status" value="1"/>
</dbReference>
<keyword evidence="5" id="KW-1185">Reference proteome</keyword>
<dbReference type="AlphaFoldDB" id="A0A1B9GPT0"/>
<dbReference type="Gene3D" id="1.25.10.10">
    <property type="entry name" value="Leucine-rich Repeat Variant"/>
    <property type="match status" value="1"/>
</dbReference>
<dbReference type="STRING" id="1296120.A0A1B9GPT0"/>
<evidence type="ECO:0000313" key="4">
    <source>
        <dbReference type="EMBL" id="OCF33011.1"/>
    </source>
</evidence>
<feature type="region of interest" description="Disordered" evidence="2">
    <location>
        <begin position="787"/>
        <end position="818"/>
    </location>
</feature>
<dbReference type="PANTHER" id="PTHR22100:SF13">
    <property type="entry name" value="WINGS APART-LIKE PROTEIN HOMOLOG"/>
    <property type="match status" value="1"/>
</dbReference>
<feature type="compositionally biased region" description="Pro residues" evidence="2">
    <location>
        <begin position="52"/>
        <end position="67"/>
    </location>
</feature>